<dbReference type="Proteomes" id="UP000887574">
    <property type="component" value="Unplaced"/>
</dbReference>
<keyword evidence="2" id="KW-1185">Reference proteome</keyword>
<evidence type="ECO:0000256" key="1">
    <source>
        <dbReference type="SAM" id="MobiDB-lite"/>
    </source>
</evidence>
<evidence type="ECO:0000313" key="3">
    <source>
        <dbReference type="WBParaSite" id="jg16550"/>
    </source>
</evidence>
<evidence type="ECO:0000313" key="2">
    <source>
        <dbReference type="Proteomes" id="UP000887574"/>
    </source>
</evidence>
<organism evidence="2 3">
    <name type="scientific">Ditylenchus dipsaci</name>
    <dbReference type="NCBI Taxonomy" id="166011"/>
    <lineage>
        <taxon>Eukaryota</taxon>
        <taxon>Metazoa</taxon>
        <taxon>Ecdysozoa</taxon>
        <taxon>Nematoda</taxon>
        <taxon>Chromadorea</taxon>
        <taxon>Rhabditida</taxon>
        <taxon>Tylenchina</taxon>
        <taxon>Tylenchomorpha</taxon>
        <taxon>Sphaerularioidea</taxon>
        <taxon>Anguinidae</taxon>
        <taxon>Anguininae</taxon>
        <taxon>Ditylenchus</taxon>
    </lineage>
</organism>
<feature type="region of interest" description="Disordered" evidence="1">
    <location>
        <begin position="210"/>
        <end position="230"/>
    </location>
</feature>
<dbReference type="AlphaFoldDB" id="A0A915D7I6"/>
<reference evidence="3" key="1">
    <citation type="submission" date="2022-11" db="UniProtKB">
        <authorList>
            <consortium name="WormBaseParasite"/>
        </authorList>
    </citation>
    <scope>IDENTIFICATION</scope>
</reference>
<accession>A0A915D7I6</accession>
<dbReference type="WBParaSite" id="jg16550">
    <property type="protein sequence ID" value="jg16550"/>
    <property type="gene ID" value="jg16550"/>
</dbReference>
<name>A0A915D7I6_9BILA</name>
<proteinExistence type="predicted"/>
<sequence length="287" mass="33172">MEAIMQTINEHTIDQQQQNEDDDYIEFIERPERDEVKLEYPNDFGEHTNNTDFASTSSSHYNHQQESFSLSDSLNELANAKRADEKFELVCLIRSKYNILYGKNVERGIKEATWQWILDECLRRGHCWAVGKEANYMRKSKWPGIKADALKRYNEELVTGKANSIQLAVRNTTSSSPHVVFSTSVTESVTDRQNNMANITDLNSITIGCSSSGQQQQPDHQSKFFSDHPAWQPISSKPDELLDLQKQCLHSKMQKNRLQARYYRLKSMLVKRQLEDMDKKDGGSNNR</sequence>
<feature type="compositionally biased region" description="Polar residues" evidence="1">
    <location>
        <begin position="210"/>
        <end position="219"/>
    </location>
</feature>
<protein>
    <submittedName>
        <fullName evidence="3">Uncharacterized protein</fullName>
    </submittedName>
</protein>